<sequence>MELLEYVEKLQGAIVNKKPIPYFKNTISSEPLTEQLGYKVQDLFIQKQIEALNSGLKGYKISMTNEQMQMFLNTNAPAYGTFLDSNIVTEQLSLKELFYPLIEMELVFEFTEDLSMGAKENEILEKAMVAPGLEIPDSRYDKWFPPEKGTLLGDVIADNTATGVLVLGEYQHIPTNLKWDSIHADLFLNNIKITEGDSSAVLGNPICAVEWLTSKLASEGKTIQKGMVVSSGTFINPLKLEKGLYEAEFDYFGKVSIQIVE</sequence>
<proteinExistence type="predicted"/>
<dbReference type="InterPro" id="IPR050772">
    <property type="entry name" value="Hydratase-Decarb/MhpD_sf"/>
</dbReference>
<dbReference type="SUPFAM" id="SSF56529">
    <property type="entry name" value="FAH"/>
    <property type="match status" value="1"/>
</dbReference>
<dbReference type="AlphaFoldDB" id="A0A396SEA8"/>
<dbReference type="Gene3D" id="3.90.850.10">
    <property type="entry name" value="Fumarylacetoacetase-like, C-terminal domain"/>
    <property type="match status" value="1"/>
</dbReference>
<keyword evidence="2" id="KW-1185">Reference proteome</keyword>
<gene>
    <name evidence="1" type="ORF">D1B33_05370</name>
</gene>
<dbReference type="EMBL" id="QWEI01000002">
    <property type="protein sequence ID" value="RHW38316.1"/>
    <property type="molecule type" value="Genomic_DNA"/>
</dbReference>
<evidence type="ECO:0000313" key="1">
    <source>
        <dbReference type="EMBL" id="RHW38316.1"/>
    </source>
</evidence>
<dbReference type="RefSeq" id="WP_118875350.1">
    <property type="nucleotide sequence ID" value="NZ_QWEI01000002.1"/>
</dbReference>
<evidence type="ECO:0000313" key="2">
    <source>
        <dbReference type="Proteomes" id="UP000265692"/>
    </source>
</evidence>
<organism evidence="1 2">
    <name type="scientific">Ureibacillus yapensis</name>
    <dbReference type="NCBI Taxonomy" id="2304605"/>
    <lineage>
        <taxon>Bacteria</taxon>
        <taxon>Bacillati</taxon>
        <taxon>Bacillota</taxon>
        <taxon>Bacilli</taxon>
        <taxon>Bacillales</taxon>
        <taxon>Caryophanaceae</taxon>
        <taxon>Ureibacillus</taxon>
    </lineage>
</organism>
<comment type="caution">
    <text evidence="1">The sequence shown here is derived from an EMBL/GenBank/DDBJ whole genome shotgun (WGS) entry which is preliminary data.</text>
</comment>
<dbReference type="PANTHER" id="PTHR30143">
    <property type="entry name" value="ACID HYDRATASE"/>
    <property type="match status" value="1"/>
</dbReference>
<reference evidence="1 2" key="1">
    <citation type="submission" date="2018-08" db="EMBL/GenBank/DDBJ databases">
        <title>Lysinibacillus sp. YLB-03 draft genome sequence.</title>
        <authorList>
            <person name="Yu L."/>
        </authorList>
    </citation>
    <scope>NUCLEOTIDE SEQUENCE [LARGE SCALE GENOMIC DNA]</scope>
    <source>
        <strain evidence="1 2">YLB-03</strain>
    </source>
</reference>
<dbReference type="OrthoDB" id="9792137at2"/>
<dbReference type="Proteomes" id="UP000265692">
    <property type="component" value="Unassembled WGS sequence"/>
</dbReference>
<dbReference type="GO" id="GO:0008684">
    <property type="term" value="F:2-oxopent-4-enoate hydratase activity"/>
    <property type="evidence" value="ECO:0007669"/>
    <property type="project" value="TreeGrafter"/>
</dbReference>
<dbReference type="PANTHER" id="PTHR30143:SF0">
    <property type="entry name" value="2-KETO-4-PENTENOATE HYDRATASE"/>
    <property type="match status" value="1"/>
</dbReference>
<protein>
    <submittedName>
        <fullName evidence="1">2-keto-4-pentenoate hydratase</fullName>
    </submittedName>
</protein>
<name>A0A396SEA8_9BACL</name>
<accession>A0A396SEA8</accession>
<dbReference type="GO" id="GO:0005737">
    <property type="term" value="C:cytoplasm"/>
    <property type="evidence" value="ECO:0007669"/>
    <property type="project" value="TreeGrafter"/>
</dbReference>
<dbReference type="InterPro" id="IPR036663">
    <property type="entry name" value="Fumarylacetoacetase_C_sf"/>
</dbReference>